<evidence type="ECO:0000313" key="1">
    <source>
        <dbReference type="EMBL" id="EPZ69084.1"/>
    </source>
</evidence>
<name>A0AAV3JRK8_HELPX</name>
<accession>A0AAV3JRK8</accession>
<reference evidence="1 2" key="1">
    <citation type="journal article" date="2013" name="Genome Announc.">
        <title>Multiple genome sequences of Helicobacter pylori strains of diverse disease and antibiotic resistance backgrounds from Malaysia.</title>
        <authorList>
            <person name="Rehvathy V."/>
            <person name="Tan M.H."/>
            <person name="Gunaletchumy S.P."/>
            <person name="Teh X."/>
            <person name="Wang S."/>
            <person name="Baybayan P."/>
            <person name="Singh S."/>
            <person name="Ashby M."/>
            <person name="Kaakoush N.O."/>
            <person name="Mitchell H.M."/>
            <person name="Croft L.J."/>
            <person name="Goh K.L."/>
            <person name="Loke M.F."/>
            <person name="Vadivelu J."/>
        </authorList>
    </citation>
    <scope>NUCLEOTIDE SEQUENCE [LARGE SCALE GENOMIC DNA]</scope>
    <source>
        <strain evidence="1 2">UM038</strain>
    </source>
</reference>
<organism evidence="1 2">
    <name type="scientific">Helicobacter pylori UM038</name>
    <dbReference type="NCBI Taxonomy" id="1352343"/>
    <lineage>
        <taxon>Bacteria</taxon>
        <taxon>Pseudomonadati</taxon>
        <taxon>Campylobacterota</taxon>
        <taxon>Epsilonproteobacteria</taxon>
        <taxon>Campylobacterales</taxon>
        <taxon>Helicobacteraceae</taxon>
        <taxon>Helicobacter</taxon>
    </lineage>
</organism>
<sequence length="57" mass="6307">MIALRNTRKLDLISVNPNQSLLAQLKMLKCLVAVISGCRTYNDEAIIKEFGSKEAAN</sequence>
<gene>
    <name evidence="1" type="ORF">N199_06540</name>
</gene>
<comment type="caution">
    <text evidence="1">The sequence shown here is derived from an EMBL/GenBank/DDBJ whole genome shotgun (WGS) entry which is preliminary data.</text>
</comment>
<dbReference type="EMBL" id="AUSL01000015">
    <property type="protein sequence ID" value="EPZ69084.1"/>
    <property type="molecule type" value="Genomic_DNA"/>
</dbReference>
<evidence type="ECO:0000313" key="2">
    <source>
        <dbReference type="Proteomes" id="UP000015451"/>
    </source>
</evidence>
<protein>
    <submittedName>
        <fullName evidence="1">Uncharacterized protein</fullName>
    </submittedName>
</protein>
<dbReference type="AlphaFoldDB" id="A0AAV3JRK8"/>
<proteinExistence type="predicted"/>
<dbReference type="Proteomes" id="UP000015451">
    <property type="component" value="Unassembled WGS sequence"/>
</dbReference>